<proteinExistence type="predicted"/>
<dbReference type="Pfam" id="PF02182">
    <property type="entry name" value="SAD_SRA"/>
    <property type="match status" value="1"/>
</dbReference>
<dbReference type="SMART" id="SM00466">
    <property type="entry name" value="SRA"/>
    <property type="match status" value="1"/>
</dbReference>
<reference evidence="5 6" key="1">
    <citation type="submission" date="2018-12" db="EMBL/GenBank/DDBJ databases">
        <title>Draft genome sequence of Xylaria grammica IHI A82.</title>
        <authorList>
            <person name="Buettner E."/>
            <person name="Kellner H."/>
        </authorList>
    </citation>
    <scope>NUCLEOTIDE SEQUENCE [LARGE SCALE GENOMIC DNA]</scope>
    <source>
        <strain evidence="5 6">IHI A82</strain>
    </source>
</reference>
<evidence type="ECO:0000313" key="6">
    <source>
        <dbReference type="Proteomes" id="UP000286045"/>
    </source>
</evidence>
<dbReference type="SUPFAM" id="SSF88697">
    <property type="entry name" value="PUA domain-like"/>
    <property type="match status" value="1"/>
</dbReference>
<feature type="region of interest" description="Disordered" evidence="3">
    <location>
        <begin position="290"/>
        <end position="314"/>
    </location>
</feature>
<feature type="region of interest" description="Disordered" evidence="3">
    <location>
        <begin position="151"/>
        <end position="174"/>
    </location>
</feature>
<dbReference type="GO" id="GO:0005634">
    <property type="term" value="C:nucleus"/>
    <property type="evidence" value="ECO:0007669"/>
    <property type="project" value="UniProtKB-SubCell"/>
</dbReference>
<evidence type="ECO:0000256" key="1">
    <source>
        <dbReference type="ARBA" id="ARBA00023242"/>
    </source>
</evidence>
<name>A0A439DAN4_9PEZI</name>
<dbReference type="InterPro" id="IPR036987">
    <property type="entry name" value="SRA-YDG_sf"/>
</dbReference>
<keyword evidence="1 2" id="KW-0539">Nucleus</keyword>
<dbReference type="PANTHER" id="PTHR14140:SF27">
    <property type="entry name" value="OS04G0289800 PROTEIN"/>
    <property type="match status" value="1"/>
</dbReference>
<dbReference type="EMBL" id="RYZI01000079">
    <property type="protein sequence ID" value="RWA11475.1"/>
    <property type="molecule type" value="Genomic_DNA"/>
</dbReference>
<evidence type="ECO:0000256" key="2">
    <source>
        <dbReference type="PROSITE-ProRule" id="PRU00358"/>
    </source>
</evidence>
<dbReference type="GO" id="GO:0044027">
    <property type="term" value="P:negative regulation of gene expression via chromosomal CpG island methylation"/>
    <property type="evidence" value="ECO:0007669"/>
    <property type="project" value="TreeGrafter"/>
</dbReference>
<comment type="caution">
    <text evidence="5">The sequence shown here is derived from an EMBL/GenBank/DDBJ whole genome shotgun (WGS) entry which is preliminary data.</text>
</comment>
<dbReference type="PROSITE" id="PS51015">
    <property type="entry name" value="YDG"/>
    <property type="match status" value="1"/>
</dbReference>
<evidence type="ECO:0000313" key="5">
    <source>
        <dbReference type="EMBL" id="RWA11475.1"/>
    </source>
</evidence>
<comment type="subcellular location">
    <subcellularLocation>
        <location evidence="2">Nucleus</location>
    </subcellularLocation>
</comment>
<dbReference type="InterPro" id="IPR015947">
    <property type="entry name" value="PUA-like_sf"/>
</dbReference>
<dbReference type="PANTHER" id="PTHR14140">
    <property type="entry name" value="E3 UBIQUITIN-PROTEIN LIGASE UHRF-RELATED"/>
    <property type="match status" value="1"/>
</dbReference>
<protein>
    <recommendedName>
        <fullName evidence="4">YDG domain-containing protein</fullName>
    </recommendedName>
</protein>
<sequence>MQAHVDPATSTEPNVPELEGSAALSLTVANPATKMAADPAQTLRVLNMGRTMNEKFDQMRKQARSILTATRNSRNRIAPERVEEMENRFADADVFLDWLTTEVQMTPNIKTSAGVELALNNLVDPKNNVPEELAGQAKLLLDKYKAENWGEDIVPDEDPDEDPAQGSNAQPQPLPAVGPIVNVVQLPAANDPTFGVGGIMYGVVVNTTGKRKEYRIRADILRKSPKEYGHNGIALGSWYPFQINTLFWGAHGARMGGIAGSVSTGAWSIVVAATYEDLDTDHGDIIYYSGSNSHDNTDPKKTAPASQGTKALTASHRTQNPIRVLRSGGASNRSRNRHLPSCGLRYDGLYRVVSSRHRLNKKGGLYEQFKLERLPGQTPLSELQRSSPTTAQYVFPIALLGKSLFSPYPIILRKCVILSEA</sequence>
<evidence type="ECO:0000256" key="3">
    <source>
        <dbReference type="SAM" id="MobiDB-lite"/>
    </source>
</evidence>
<dbReference type="STRING" id="363999.A0A439DAN4"/>
<keyword evidence="6" id="KW-1185">Reference proteome</keyword>
<dbReference type="GO" id="GO:0061630">
    <property type="term" value="F:ubiquitin protein ligase activity"/>
    <property type="evidence" value="ECO:0007669"/>
    <property type="project" value="TreeGrafter"/>
</dbReference>
<accession>A0A439DAN4</accession>
<evidence type="ECO:0000259" key="4">
    <source>
        <dbReference type="PROSITE" id="PS51015"/>
    </source>
</evidence>
<dbReference type="GO" id="GO:0016567">
    <property type="term" value="P:protein ubiquitination"/>
    <property type="evidence" value="ECO:0007669"/>
    <property type="project" value="TreeGrafter"/>
</dbReference>
<dbReference type="InterPro" id="IPR003105">
    <property type="entry name" value="SRA_YDG"/>
</dbReference>
<feature type="compositionally biased region" description="Polar residues" evidence="3">
    <location>
        <begin position="304"/>
        <end position="314"/>
    </location>
</feature>
<gene>
    <name evidence="5" type="ORF">EKO27_g3646</name>
</gene>
<organism evidence="5 6">
    <name type="scientific">Xylaria grammica</name>
    <dbReference type="NCBI Taxonomy" id="363999"/>
    <lineage>
        <taxon>Eukaryota</taxon>
        <taxon>Fungi</taxon>
        <taxon>Dikarya</taxon>
        <taxon>Ascomycota</taxon>
        <taxon>Pezizomycotina</taxon>
        <taxon>Sordariomycetes</taxon>
        <taxon>Xylariomycetidae</taxon>
        <taxon>Xylariales</taxon>
        <taxon>Xylariaceae</taxon>
        <taxon>Xylaria</taxon>
    </lineage>
</organism>
<dbReference type="AlphaFoldDB" id="A0A439DAN4"/>
<dbReference type="InterPro" id="IPR045134">
    <property type="entry name" value="UHRF1/2-like"/>
</dbReference>
<feature type="domain" description="YDG" evidence="4">
    <location>
        <begin position="228"/>
        <end position="373"/>
    </location>
</feature>
<dbReference type="Proteomes" id="UP000286045">
    <property type="component" value="Unassembled WGS sequence"/>
</dbReference>
<feature type="compositionally biased region" description="Acidic residues" evidence="3">
    <location>
        <begin position="151"/>
        <end position="163"/>
    </location>
</feature>
<dbReference type="Gene3D" id="2.30.280.10">
    <property type="entry name" value="SRA-YDG"/>
    <property type="match status" value="1"/>
</dbReference>